<feature type="domain" description="MobA/VirD2-like nuclease" evidence="2">
    <location>
        <begin position="98"/>
        <end position="202"/>
    </location>
</feature>
<feature type="region of interest" description="Disordered" evidence="1">
    <location>
        <begin position="536"/>
        <end position="561"/>
    </location>
</feature>
<gene>
    <name evidence="3" type="ORF">NCTC11535_01139</name>
</gene>
<dbReference type="Proteomes" id="UP000250006">
    <property type="component" value="Unassembled WGS sequence"/>
</dbReference>
<protein>
    <submittedName>
        <fullName evidence="3">Relaxase/Mobilisation nuclease domain</fullName>
    </submittedName>
</protein>
<evidence type="ECO:0000259" key="2">
    <source>
        <dbReference type="Pfam" id="PF03432"/>
    </source>
</evidence>
<comment type="caution">
    <text evidence="3">The sequence shown here is derived from an EMBL/GenBank/DDBJ whole genome shotgun (WGS) entry which is preliminary data.</text>
</comment>
<proteinExistence type="predicted"/>
<dbReference type="Pfam" id="PF03432">
    <property type="entry name" value="Relaxase"/>
    <property type="match status" value="1"/>
</dbReference>
<accession>A0ABY1VMZ4</accession>
<keyword evidence="4" id="KW-1185">Reference proteome</keyword>
<dbReference type="EMBL" id="UAPQ01000007">
    <property type="protein sequence ID" value="SPT53475.1"/>
    <property type="molecule type" value="Genomic_DNA"/>
</dbReference>
<name>A0ABY1VMZ4_9ACTO</name>
<evidence type="ECO:0000313" key="4">
    <source>
        <dbReference type="Proteomes" id="UP000250006"/>
    </source>
</evidence>
<evidence type="ECO:0000313" key="3">
    <source>
        <dbReference type="EMBL" id="SPT53475.1"/>
    </source>
</evidence>
<organism evidence="3 4">
    <name type="scientific">Actinomyces bovis</name>
    <dbReference type="NCBI Taxonomy" id="1658"/>
    <lineage>
        <taxon>Bacteria</taxon>
        <taxon>Bacillati</taxon>
        <taxon>Actinomycetota</taxon>
        <taxon>Actinomycetes</taxon>
        <taxon>Actinomycetales</taxon>
        <taxon>Actinomycetaceae</taxon>
        <taxon>Actinomyces</taxon>
    </lineage>
</organism>
<sequence length="620" mass="67008">MTCSSVFGGDAEMIVKVTDGGSTPGLLNYLVGPGNANEHECPHVVAGSDVITRRWGGWDSLTPAQGYEIARFVDQFMTETGVRSVGAARVYNRRTGKTELVKNAANHVWHCSLSLPAEEGALSDEMWRDVVGDFMDSMGFTGADGKAPCRWVALRHGTSVNGGDHVHIAVNVVREDGTRWSRWRDERNSGKAANAIEHKYGLRVIEAREHQRGARADSYGDLVAAKRAARDEEVVTDRARLETRVRSAAVSARSESDFVYRLSELGVRARPRFAAGRTDVVVGYSVALHSYDHTKRAQWYGAGRLARDLALPRLRARWADTPQDASRAARAWRQVWQGAKVVSPSAHVTSDQWEARAVGLRAFRDVLCQIDAGDPVALADATRDISGLLATAAFQRSDVQERSILEHASRAVGRHCQTHTRPAPKANVPSALALAAQTLSLALTNQSADSMLLVVEMMALVRSLAALYEQQAQTESARVMLRDTAQAFALVHAHEVALPASRMDQPRSVELVGQGAELSANRSQRLQRIGALAQGEPPLAASQASAAKTLPGPGGRQRVGPSDVALEAAGMSRAHAERVARLASLTQGGRPQVPKPDEVQRPAEAVGAPPLRVRPRTNGL</sequence>
<reference evidence="3 4" key="1">
    <citation type="submission" date="2018-06" db="EMBL/GenBank/DDBJ databases">
        <authorList>
            <consortium name="Pathogen Informatics"/>
            <person name="Doyle S."/>
        </authorList>
    </citation>
    <scope>NUCLEOTIDE SEQUENCE [LARGE SCALE GENOMIC DNA]</scope>
    <source>
        <strain evidence="3 4">NCTC11535</strain>
    </source>
</reference>
<feature type="region of interest" description="Disordered" evidence="1">
    <location>
        <begin position="580"/>
        <end position="620"/>
    </location>
</feature>
<evidence type="ECO:0000256" key="1">
    <source>
        <dbReference type="SAM" id="MobiDB-lite"/>
    </source>
</evidence>
<dbReference type="InterPro" id="IPR005094">
    <property type="entry name" value="Endonuclease_MobA/VirD2"/>
</dbReference>